<organism evidence="13 14">
    <name type="scientific">Wujia chipingensis</name>
    <dbReference type="NCBI Taxonomy" id="2763670"/>
    <lineage>
        <taxon>Bacteria</taxon>
        <taxon>Bacillati</taxon>
        <taxon>Bacillota</taxon>
        <taxon>Clostridia</taxon>
        <taxon>Lachnospirales</taxon>
        <taxon>Lachnospiraceae</taxon>
        <taxon>Wujia</taxon>
    </lineage>
</organism>
<reference evidence="13 14" key="1">
    <citation type="submission" date="2020-08" db="EMBL/GenBank/DDBJ databases">
        <authorList>
            <person name="Liu C."/>
            <person name="Sun Q."/>
        </authorList>
    </citation>
    <scope>NUCLEOTIDE SEQUENCE [LARGE SCALE GENOMIC DNA]</scope>
    <source>
        <strain evidence="13 14">NSJ-4</strain>
    </source>
</reference>
<dbReference type="AlphaFoldDB" id="A0A7G9FN43"/>
<keyword evidence="14" id="KW-1185">Reference proteome</keyword>
<comment type="catalytic activity">
    <reaction evidence="9 11">
        <text>dTMP + ATP = dTDP + ADP</text>
        <dbReference type="Rhea" id="RHEA:13517"/>
        <dbReference type="ChEBI" id="CHEBI:30616"/>
        <dbReference type="ChEBI" id="CHEBI:58369"/>
        <dbReference type="ChEBI" id="CHEBI:63528"/>
        <dbReference type="ChEBI" id="CHEBI:456216"/>
        <dbReference type="EC" id="2.7.4.9"/>
    </reaction>
</comment>
<evidence type="ECO:0000256" key="7">
    <source>
        <dbReference type="ARBA" id="ARBA00022777"/>
    </source>
</evidence>
<dbReference type="SUPFAM" id="SSF52540">
    <property type="entry name" value="P-loop containing nucleoside triphosphate hydrolases"/>
    <property type="match status" value="1"/>
</dbReference>
<evidence type="ECO:0000256" key="6">
    <source>
        <dbReference type="ARBA" id="ARBA00022741"/>
    </source>
</evidence>
<evidence type="ECO:0000256" key="10">
    <source>
        <dbReference type="ARBA" id="ARBA00057735"/>
    </source>
</evidence>
<dbReference type="Pfam" id="PF02223">
    <property type="entry name" value="Thymidylate_kin"/>
    <property type="match status" value="1"/>
</dbReference>
<proteinExistence type="inferred from homology"/>
<dbReference type="GO" id="GO:0006233">
    <property type="term" value="P:dTDP biosynthetic process"/>
    <property type="evidence" value="ECO:0007669"/>
    <property type="project" value="InterPro"/>
</dbReference>
<evidence type="ECO:0000256" key="4">
    <source>
        <dbReference type="ARBA" id="ARBA00022679"/>
    </source>
</evidence>
<dbReference type="InterPro" id="IPR018094">
    <property type="entry name" value="Thymidylate_kinase"/>
</dbReference>
<dbReference type="GO" id="GO:0005524">
    <property type="term" value="F:ATP binding"/>
    <property type="evidence" value="ECO:0007669"/>
    <property type="project" value="UniProtKB-UniRule"/>
</dbReference>
<dbReference type="FunFam" id="3.40.50.300:FF:000225">
    <property type="entry name" value="Thymidylate kinase"/>
    <property type="match status" value="1"/>
</dbReference>
<dbReference type="HAMAP" id="MF_00165">
    <property type="entry name" value="Thymidylate_kinase"/>
    <property type="match status" value="1"/>
</dbReference>
<dbReference type="RefSeq" id="WP_249321407.1">
    <property type="nucleotide sequence ID" value="NZ_CP060632.1"/>
</dbReference>
<dbReference type="CDD" id="cd01672">
    <property type="entry name" value="TMPK"/>
    <property type="match status" value="1"/>
</dbReference>
<dbReference type="PROSITE" id="PS01331">
    <property type="entry name" value="THYMIDYLATE_KINASE"/>
    <property type="match status" value="1"/>
</dbReference>
<comment type="similarity">
    <text evidence="1 11">Belongs to the thymidylate kinase family.</text>
</comment>
<evidence type="ECO:0000256" key="3">
    <source>
        <dbReference type="ARBA" id="ARBA00017144"/>
    </source>
</evidence>
<keyword evidence="6 11" id="KW-0547">Nucleotide-binding</keyword>
<evidence type="ECO:0000259" key="12">
    <source>
        <dbReference type="Pfam" id="PF02223"/>
    </source>
</evidence>
<dbReference type="InterPro" id="IPR039430">
    <property type="entry name" value="Thymidylate_kin-like_dom"/>
</dbReference>
<dbReference type="GO" id="GO:0005829">
    <property type="term" value="C:cytosol"/>
    <property type="evidence" value="ECO:0007669"/>
    <property type="project" value="TreeGrafter"/>
</dbReference>
<protein>
    <recommendedName>
        <fullName evidence="3 11">Thymidylate kinase</fullName>
        <ecNumber evidence="2 11">2.7.4.9</ecNumber>
    </recommendedName>
    <alternativeName>
        <fullName evidence="11">dTMP kinase</fullName>
    </alternativeName>
</protein>
<evidence type="ECO:0000256" key="11">
    <source>
        <dbReference type="HAMAP-Rule" id="MF_00165"/>
    </source>
</evidence>
<keyword evidence="5 11" id="KW-0545">Nucleotide biosynthesis</keyword>
<keyword evidence="7 11" id="KW-0418">Kinase</keyword>
<dbReference type="Gene3D" id="3.40.50.300">
    <property type="entry name" value="P-loop containing nucleotide triphosphate hydrolases"/>
    <property type="match status" value="1"/>
</dbReference>
<evidence type="ECO:0000256" key="8">
    <source>
        <dbReference type="ARBA" id="ARBA00022840"/>
    </source>
</evidence>
<dbReference type="PANTHER" id="PTHR10344:SF4">
    <property type="entry name" value="UMP-CMP KINASE 2, MITOCHONDRIAL"/>
    <property type="match status" value="1"/>
</dbReference>
<evidence type="ECO:0000256" key="2">
    <source>
        <dbReference type="ARBA" id="ARBA00012980"/>
    </source>
</evidence>
<dbReference type="NCBIfam" id="TIGR00041">
    <property type="entry name" value="DTMP_kinase"/>
    <property type="match status" value="1"/>
</dbReference>
<evidence type="ECO:0000256" key="5">
    <source>
        <dbReference type="ARBA" id="ARBA00022727"/>
    </source>
</evidence>
<dbReference type="Proteomes" id="UP000515819">
    <property type="component" value="Chromosome"/>
</dbReference>
<evidence type="ECO:0000256" key="9">
    <source>
        <dbReference type="ARBA" id="ARBA00048743"/>
    </source>
</evidence>
<feature type="binding site" evidence="11">
    <location>
        <begin position="10"/>
        <end position="17"/>
    </location>
    <ligand>
        <name>ATP</name>
        <dbReference type="ChEBI" id="CHEBI:30616"/>
    </ligand>
</feature>
<dbReference type="EMBL" id="CP060632">
    <property type="protein sequence ID" value="QNL99974.1"/>
    <property type="molecule type" value="Genomic_DNA"/>
</dbReference>
<dbReference type="InterPro" id="IPR027417">
    <property type="entry name" value="P-loop_NTPase"/>
</dbReference>
<evidence type="ECO:0000256" key="1">
    <source>
        <dbReference type="ARBA" id="ARBA00009776"/>
    </source>
</evidence>
<keyword evidence="8 11" id="KW-0067">ATP-binding</keyword>
<keyword evidence="4 11" id="KW-0808">Transferase</keyword>
<sequence>MKGIFLTMEGPDGSGKTTQILKLKEHLMQHGYDEVVVTREPGGTVISEAVRGILLNREYAEMDDHTEALLYAAARAQLVAQVIKPALDAGKAVISDRFVDSSAVYQGMARGLGVEKIYELNGFAMQGIWPDLTIHLDLPAEVGLARAKSRAELDRMEAQSTAFHEKVAQGYRDLAALAPERIVTIDATQDIDAIHAAIVDKVEKLLAAR</sequence>
<accession>A0A7G9FN43</accession>
<dbReference type="GO" id="GO:0004798">
    <property type="term" value="F:dTMP kinase activity"/>
    <property type="evidence" value="ECO:0007669"/>
    <property type="project" value="UniProtKB-UniRule"/>
</dbReference>
<dbReference type="KEGG" id="wcp:H9Q76_01280"/>
<dbReference type="EC" id="2.7.4.9" evidence="2 11"/>
<dbReference type="PANTHER" id="PTHR10344">
    <property type="entry name" value="THYMIDYLATE KINASE"/>
    <property type="match status" value="1"/>
</dbReference>
<dbReference type="GO" id="GO:0006235">
    <property type="term" value="P:dTTP biosynthetic process"/>
    <property type="evidence" value="ECO:0007669"/>
    <property type="project" value="UniProtKB-UniRule"/>
</dbReference>
<dbReference type="InterPro" id="IPR018095">
    <property type="entry name" value="Thymidylate_kin_CS"/>
</dbReference>
<evidence type="ECO:0000313" key="14">
    <source>
        <dbReference type="Proteomes" id="UP000515819"/>
    </source>
</evidence>
<name>A0A7G9FN43_9FIRM</name>
<feature type="domain" description="Thymidylate kinase-like" evidence="12">
    <location>
        <begin position="9"/>
        <end position="198"/>
    </location>
</feature>
<gene>
    <name evidence="11" type="primary">tmk</name>
    <name evidence="13" type="ORF">H9Q76_01280</name>
</gene>
<comment type="function">
    <text evidence="10 11">Phosphorylation of dTMP to form dTDP in both de novo and salvage pathways of dTTP synthesis.</text>
</comment>
<dbReference type="GO" id="GO:0006227">
    <property type="term" value="P:dUDP biosynthetic process"/>
    <property type="evidence" value="ECO:0007669"/>
    <property type="project" value="TreeGrafter"/>
</dbReference>
<evidence type="ECO:0000313" key="13">
    <source>
        <dbReference type="EMBL" id="QNL99974.1"/>
    </source>
</evidence>